<evidence type="ECO:0000259" key="9">
    <source>
        <dbReference type="SMART" id="SM00642"/>
    </source>
</evidence>
<dbReference type="InterPro" id="IPR004193">
    <property type="entry name" value="Glyco_hydro_13_N"/>
</dbReference>
<dbReference type="FunFam" id="3.20.20.80:FF:000093">
    <property type="entry name" value="1,4-alpha-glucan-branching enzyme 3, chloroplastic/amyloplastic"/>
    <property type="match status" value="1"/>
</dbReference>
<dbReference type="AlphaFoldDB" id="A0A0D3GGI9"/>
<dbReference type="Gene3D" id="3.20.20.80">
    <property type="entry name" value="Glycosidases"/>
    <property type="match status" value="1"/>
</dbReference>
<evidence type="ECO:0000256" key="5">
    <source>
        <dbReference type="ARBA" id="ARBA00012541"/>
    </source>
</evidence>
<dbReference type="InterPro" id="IPR017853">
    <property type="entry name" value="GH"/>
</dbReference>
<comment type="catalytic activity">
    <reaction evidence="1">
        <text>Transfers a segment of a (1-&gt;4)-alpha-D-glucan chain to a primary hydroxy group in a similar glucan chain.</text>
        <dbReference type="EC" id="2.4.1.18"/>
    </reaction>
</comment>
<evidence type="ECO:0000256" key="7">
    <source>
        <dbReference type="ARBA" id="ARBA00023234"/>
    </source>
</evidence>
<dbReference type="InterPro" id="IPR006047">
    <property type="entry name" value="GH13_cat_dom"/>
</dbReference>
<organism evidence="10">
    <name type="scientific">Oryza barthii</name>
    <dbReference type="NCBI Taxonomy" id="65489"/>
    <lineage>
        <taxon>Eukaryota</taxon>
        <taxon>Viridiplantae</taxon>
        <taxon>Streptophyta</taxon>
        <taxon>Embryophyta</taxon>
        <taxon>Tracheophyta</taxon>
        <taxon>Spermatophyta</taxon>
        <taxon>Magnoliopsida</taxon>
        <taxon>Liliopsida</taxon>
        <taxon>Poales</taxon>
        <taxon>Poaceae</taxon>
        <taxon>BOP clade</taxon>
        <taxon>Oryzoideae</taxon>
        <taxon>Oryzeae</taxon>
        <taxon>Oryzinae</taxon>
        <taxon>Oryza</taxon>
    </lineage>
</organism>
<proteinExistence type="inferred from homology"/>
<keyword evidence="11" id="KW-1185">Reference proteome</keyword>
<dbReference type="PaxDb" id="65489-OBART06G14610.1"/>
<dbReference type="FunFam" id="2.60.40.10:FF:001359">
    <property type="entry name" value="1,4-alpha-glucan-branching enzyme 3, chloroplastic/amyloplastic"/>
    <property type="match status" value="1"/>
</dbReference>
<reference evidence="10" key="1">
    <citation type="journal article" date="2009" name="Rice">
        <title>De Novo Next Generation Sequencing of Plant Genomes.</title>
        <authorList>
            <person name="Rounsley S."/>
            <person name="Marri P.R."/>
            <person name="Yu Y."/>
            <person name="He R."/>
            <person name="Sisneros N."/>
            <person name="Goicoechea J.L."/>
            <person name="Lee S.J."/>
            <person name="Angelova A."/>
            <person name="Kudrna D."/>
            <person name="Luo M."/>
            <person name="Affourtit J."/>
            <person name="Desany B."/>
            <person name="Knight J."/>
            <person name="Niazi F."/>
            <person name="Egholm M."/>
            <person name="Wing R.A."/>
        </authorList>
    </citation>
    <scope>NUCLEOTIDE SEQUENCE [LARGE SCALE GENOMIC DNA]</scope>
    <source>
        <strain evidence="10">cv. IRGC 105608</strain>
    </source>
</reference>
<dbReference type="GO" id="GO:0005983">
    <property type="term" value="P:starch catabolic process"/>
    <property type="evidence" value="ECO:0007669"/>
    <property type="project" value="UniProtKB-ARBA"/>
</dbReference>
<dbReference type="PANTHER" id="PTHR43651:SF4">
    <property type="entry name" value="1,4-ALPHA-GLUCAN-BRANCHING ENZYME 3, CHLOROPLASTIC_AMYLOPLASTIC"/>
    <property type="match status" value="1"/>
</dbReference>
<evidence type="ECO:0000256" key="2">
    <source>
        <dbReference type="ARBA" id="ARBA00004602"/>
    </source>
</evidence>
<dbReference type="GO" id="GO:0003844">
    <property type="term" value="F:1,4-alpha-glucan branching enzyme activity"/>
    <property type="evidence" value="ECO:0007669"/>
    <property type="project" value="UniProtKB-EC"/>
</dbReference>
<dbReference type="Proteomes" id="UP000026960">
    <property type="component" value="Chromosome 6"/>
</dbReference>
<dbReference type="InterPro" id="IPR013783">
    <property type="entry name" value="Ig-like_fold"/>
</dbReference>
<reference evidence="10" key="2">
    <citation type="submission" date="2015-03" db="UniProtKB">
        <authorList>
            <consortium name="EnsemblPlants"/>
        </authorList>
    </citation>
    <scope>IDENTIFICATION</scope>
</reference>
<dbReference type="SUPFAM" id="SSF51011">
    <property type="entry name" value="Glycosyl hydrolase domain"/>
    <property type="match status" value="1"/>
</dbReference>
<dbReference type="GO" id="GO:0043169">
    <property type="term" value="F:cation binding"/>
    <property type="evidence" value="ECO:0007669"/>
    <property type="project" value="InterPro"/>
</dbReference>
<protein>
    <recommendedName>
        <fullName evidence="5">1,4-alpha-glucan branching enzyme</fullName>
        <ecNumber evidence="5">2.4.1.18</ecNumber>
    </recommendedName>
</protein>
<dbReference type="EC" id="2.4.1.18" evidence="5"/>
<dbReference type="SUPFAM" id="SSF51445">
    <property type="entry name" value="(Trans)glycosidases"/>
    <property type="match status" value="1"/>
</dbReference>
<comment type="pathway">
    <text evidence="3">Glycan biosynthesis; starch biosynthesis.</text>
</comment>
<feature type="compositionally biased region" description="Low complexity" evidence="8">
    <location>
        <begin position="1"/>
        <end position="10"/>
    </location>
</feature>
<keyword evidence="7" id="KW-0035">Amyloplast</keyword>
<dbReference type="STRING" id="65489.A0A0D3GGI9"/>
<comment type="subcellular location">
    <subcellularLocation>
        <location evidence="2">Plastid</location>
        <location evidence="2">Amyloplast</location>
    </subcellularLocation>
</comment>
<evidence type="ECO:0000313" key="11">
    <source>
        <dbReference type="Proteomes" id="UP000026960"/>
    </source>
</evidence>
<evidence type="ECO:0000256" key="8">
    <source>
        <dbReference type="SAM" id="MobiDB-lite"/>
    </source>
</evidence>
<comment type="similarity">
    <text evidence="4">Belongs to the glycosyl hydrolase 13 family. GlgB subfamily.</text>
</comment>
<feature type="region of interest" description="Disordered" evidence="8">
    <location>
        <begin position="1"/>
        <end position="77"/>
    </location>
</feature>
<sequence>MDSCALFLSTPRPPPPLVPAHRRRPLTSRSGLRRREGCPCSCASSSSSSGRAGSQDRPPRPWQQKQRTQRPGRGEAIDPVGFLAKHGISDRAFAQFLRDRYKALKDRRWELHSRLIDLKEASSGFELMGMHRHRQHRVDFMEWAPGARYCSVVGDFNQWSTTENCAREGHLGHDDFGYWTIILEDKLREGQEPDEYYFQEYNYTDDYDKGDNGVDVEELIHRMNEEYWEPGEIKSQKSRLEVVAKLYEQMFGPNGPQTEEELGDIPDAETRYNEWKALQKDDSASSLPCYDIIDNGQEFDIFNVATDRVSFEKFQGKSPPLAYWVEMRKGRKAWLEKYVPAISHKDKYRVYFNTPDGGLERIPAWATYVLPDAEGKQSYAVHWDPPPEEIYKWRFERPKVKGSLRIYECHVGISGSEQKISSFQEFTSNVLPHIKDAGYNAIQLIGIVEHKDYSSVGYKVTNYFSVSSRFGSPDDFKKLVDEAHGLGLVVLLDIVHSYASADELVGLSLFDGSNDCYFHSGKRGHHKYWGTRMFKYDDIDVLHFLLWVTEYRVDGFQFHSLPSMLYTHNGFSTFTGATEEYYNQYVDEDALIYLIIANEMLHELHPDIITIAEDATFYPGLCEPTTQGGLGFDYWVNLSIPEMWLWHLENVPEQEWSMNKIMRVLVNNNSNMLSYVENHNQSISGRKSFAEIILYEGKCSNSSVDNDLIFRASSLLNIIKLITFTTSGGAYLNFIGNEFAHPKRIEFPMSSNDYSFCLANRQWELLDKGVHKHIFNFDKDIMSLDGKERLISGGSPIVHHCDDTSMVSKVAALLAPIASSGMPTTLQIISFTRGPFLFVFNFNPDASYQLYSVGVDEAGEYQLILNTDETKYGGRGELTSNQYMKRTSDNRVGGCRNSLELTLPSRSAQTPRQTKKIQLEQFTGKEHYRSERILQMQIVGLMFDVSDLTFCCGTI</sequence>
<dbReference type="GO" id="GO:0004553">
    <property type="term" value="F:hydrolase activity, hydrolyzing O-glycosyl compounds"/>
    <property type="evidence" value="ECO:0007669"/>
    <property type="project" value="InterPro"/>
</dbReference>
<dbReference type="InterPro" id="IPR006048">
    <property type="entry name" value="A-amylase/branching_C"/>
</dbReference>
<dbReference type="Pfam" id="PF02922">
    <property type="entry name" value="CBM_48"/>
    <property type="match status" value="1"/>
</dbReference>
<dbReference type="Gramene" id="OBART06G14610.1">
    <property type="protein sequence ID" value="OBART06G14610.1"/>
    <property type="gene ID" value="OBART06G14610"/>
</dbReference>
<dbReference type="Pfam" id="PF02806">
    <property type="entry name" value="Alpha-amylase_C"/>
    <property type="match status" value="1"/>
</dbReference>
<dbReference type="PANTHER" id="PTHR43651">
    <property type="entry name" value="1,4-ALPHA-GLUCAN-BRANCHING ENZYME"/>
    <property type="match status" value="1"/>
</dbReference>
<evidence type="ECO:0000256" key="6">
    <source>
        <dbReference type="ARBA" id="ARBA00022679"/>
    </source>
</evidence>
<dbReference type="GO" id="GO:0019252">
    <property type="term" value="P:starch biosynthetic process"/>
    <property type="evidence" value="ECO:0007669"/>
    <property type="project" value="UniProtKB-UniPathway"/>
</dbReference>
<accession>A0A0D3GGI9</accession>
<feature type="compositionally biased region" description="Low complexity" evidence="8">
    <location>
        <begin position="42"/>
        <end position="53"/>
    </location>
</feature>
<dbReference type="Gene3D" id="2.60.40.1180">
    <property type="entry name" value="Golgi alpha-mannosidase II"/>
    <property type="match status" value="1"/>
</dbReference>
<dbReference type="SUPFAM" id="SSF81296">
    <property type="entry name" value="E set domains"/>
    <property type="match status" value="1"/>
</dbReference>
<evidence type="ECO:0000256" key="4">
    <source>
        <dbReference type="ARBA" id="ARBA00009000"/>
    </source>
</evidence>
<dbReference type="GO" id="GO:0009501">
    <property type="term" value="C:amyloplast"/>
    <property type="evidence" value="ECO:0007669"/>
    <property type="project" value="UniProtKB-SubCell"/>
</dbReference>
<dbReference type="FunFam" id="2.60.40.10:FF:001322">
    <property type="entry name" value="1,4-alpha-glucan-branching enzyme 3"/>
    <property type="match status" value="1"/>
</dbReference>
<dbReference type="EnsemblPlants" id="OBART06G14610.1">
    <property type="protein sequence ID" value="OBART06G14610.1"/>
    <property type="gene ID" value="OBART06G14610"/>
</dbReference>
<dbReference type="Gene3D" id="2.60.40.10">
    <property type="entry name" value="Immunoglobulins"/>
    <property type="match status" value="2"/>
</dbReference>
<dbReference type="eggNOG" id="KOG0470">
    <property type="taxonomic scope" value="Eukaryota"/>
</dbReference>
<dbReference type="InterPro" id="IPR013780">
    <property type="entry name" value="Glyco_hydro_b"/>
</dbReference>
<name>A0A0D3GGI9_9ORYZ</name>
<dbReference type="SMART" id="SM00642">
    <property type="entry name" value="Aamy"/>
    <property type="match status" value="1"/>
</dbReference>
<dbReference type="InterPro" id="IPR014756">
    <property type="entry name" value="Ig_E-set"/>
</dbReference>
<evidence type="ECO:0000256" key="1">
    <source>
        <dbReference type="ARBA" id="ARBA00000826"/>
    </source>
</evidence>
<dbReference type="Pfam" id="PF00128">
    <property type="entry name" value="Alpha-amylase"/>
    <property type="match status" value="1"/>
</dbReference>
<keyword evidence="6" id="KW-0808">Transferase</keyword>
<evidence type="ECO:0000313" key="10">
    <source>
        <dbReference type="EnsemblPlants" id="OBART06G14610.1"/>
    </source>
</evidence>
<dbReference type="UniPathway" id="UPA00152"/>
<keyword evidence="7" id="KW-0934">Plastid</keyword>
<evidence type="ECO:0000256" key="3">
    <source>
        <dbReference type="ARBA" id="ARBA00004727"/>
    </source>
</evidence>
<feature type="domain" description="Glycosyl hydrolase family 13 catalytic" evidence="9">
    <location>
        <begin position="389"/>
        <end position="773"/>
    </location>
</feature>